<evidence type="ECO:0000313" key="4">
    <source>
        <dbReference type="Proteomes" id="UP001237642"/>
    </source>
</evidence>
<feature type="region of interest" description="Disordered" evidence="1">
    <location>
        <begin position="79"/>
        <end position="138"/>
    </location>
</feature>
<evidence type="ECO:0000313" key="3">
    <source>
        <dbReference type="EMBL" id="KAK1383228.1"/>
    </source>
</evidence>
<dbReference type="Proteomes" id="UP001237642">
    <property type="component" value="Unassembled WGS sequence"/>
</dbReference>
<organism evidence="3 4">
    <name type="scientific">Heracleum sosnowskyi</name>
    <dbReference type="NCBI Taxonomy" id="360622"/>
    <lineage>
        <taxon>Eukaryota</taxon>
        <taxon>Viridiplantae</taxon>
        <taxon>Streptophyta</taxon>
        <taxon>Embryophyta</taxon>
        <taxon>Tracheophyta</taxon>
        <taxon>Spermatophyta</taxon>
        <taxon>Magnoliopsida</taxon>
        <taxon>eudicotyledons</taxon>
        <taxon>Gunneridae</taxon>
        <taxon>Pentapetalae</taxon>
        <taxon>asterids</taxon>
        <taxon>campanulids</taxon>
        <taxon>Apiales</taxon>
        <taxon>Apiaceae</taxon>
        <taxon>Apioideae</taxon>
        <taxon>apioid superclade</taxon>
        <taxon>Tordylieae</taxon>
        <taxon>Tordyliinae</taxon>
        <taxon>Heracleum</taxon>
    </lineage>
</organism>
<keyword evidence="4" id="KW-1185">Reference proteome</keyword>
<protein>
    <submittedName>
        <fullName evidence="3">Uncharacterized protein</fullName>
    </submittedName>
</protein>
<feature type="compositionally biased region" description="Polar residues" evidence="1">
    <location>
        <begin position="89"/>
        <end position="111"/>
    </location>
</feature>
<comment type="caution">
    <text evidence="3">The sequence shown here is derived from an EMBL/GenBank/DDBJ whole genome shotgun (WGS) entry which is preliminary data.</text>
</comment>
<keyword evidence="2" id="KW-1133">Transmembrane helix</keyword>
<reference evidence="3" key="2">
    <citation type="submission" date="2023-05" db="EMBL/GenBank/DDBJ databases">
        <authorList>
            <person name="Schelkunov M.I."/>
        </authorList>
    </citation>
    <scope>NUCLEOTIDE SEQUENCE</scope>
    <source>
        <strain evidence="3">Hsosn_3</strain>
        <tissue evidence="3">Leaf</tissue>
    </source>
</reference>
<proteinExistence type="predicted"/>
<feature type="transmembrane region" description="Helical" evidence="2">
    <location>
        <begin position="49"/>
        <end position="68"/>
    </location>
</feature>
<evidence type="ECO:0000256" key="2">
    <source>
        <dbReference type="SAM" id="Phobius"/>
    </source>
</evidence>
<evidence type="ECO:0000256" key="1">
    <source>
        <dbReference type="SAM" id="MobiDB-lite"/>
    </source>
</evidence>
<accession>A0AAD8IDM0</accession>
<keyword evidence="2" id="KW-0812">Transmembrane</keyword>
<dbReference type="EMBL" id="JAUIZM010000005">
    <property type="protein sequence ID" value="KAK1383228.1"/>
    <property type="molecule type" value="Genomic_DNA"/>
</dbReference>
<gene>
    <name evidence="3" type="ORF">POM88_020963</name>
</gene>
<reference evidence="3" key="1">
    <citation type="submission" date="2023-02" db="EMBL/GenBank/DDBJ databases">
        <title>Genome of toxic invasive species Heracleum sosnowskyi carries increased number of genes despite the absence of recent whole-genome duplications.</title>
        <authorList>
            <person name="Schelkunov M."/>
            <person name="Shtratnikova V."/>
            <person name="Makarenko M."/>
            <person name="Klepikova A."/>
            <person name="Omelchenko D."/>
            <person name="Novikova G."/>
            <person name="Obukhova E."/>
            <person name="Bogdanov V."/>
            <person name="Penin A."/>
            <person name="Logacheva M."/>
        </authorList>
    </citation>
    <scope>NUCLEOTIDE SEQUENCE</scope>
    <source>
        <strain evidence="3">Hsosn_3</strain>
        <tissue evidence="3">Leaf</tissue>
    </source>
</reference>
<keyword evidence="2" id="KW-0472">Membrane</keyword>
<sequence>MLGRCCTILFAQLNTTKILIRPKQNKLSKKKKRNLTTNKRAMTMSKTTHCWVTVIVIFMMIMVSQPSVVHSRKLLHSTTSATKHEETAVSKNTNQYFSADTRVPASSGSSKNAKDNPVGDGQVYTLASGPSRRGAGHK</sequence>
<dbReference type="AlphaFoldDB" id="A0AAD8IDM0"/>
<name>A0AAD8IDM0_9APIA</name>